<keyword evidence="7" id="KW-0028">Amino-acid biosynthesis</keyword>
<dbReference type="SUPFAM" id="SSF48179">
    <property type="entry name" value="6-phosphogluconate dehydrogenase C-terminal domain-like"/>
    <property type="match status" value="1"/>
</dbReference>
<dbReference type="Gene3D" id="1.10.3660.10">
    <property type="entry name" value="6-phosphogluconate dehydrogenase C-terminal like domain"/>
    <property type="match status" value="1"/>
</dbReference>
<dbReference type="GO" id="GO:0008977">
    <property type="term" value="F:prephenate dehydrogenase (NAD+) activity"/>
    <property type="evidence" value="ECO:0007669"/>
    <property type="project" value="UniProtKB-EC"/>
</dbReference>
<keyword evidence="7" id="KW-0057">Aromatic amino acid biosynthesis</keyword>
<gene>
    <name evidence="12" type="ORF">ENK44_14860</name>
</gene>
<feature type="domain" description="ACT" evidence="11">
    <location>
        <begin position="288"/>
        <end position="358"/>
    </location>
</feature>
<evidence type="ECO:0000256" key="4">
    <source>
        <dbReference type="ARBA" id="ARBA00022498"/>
    </source>
</evidence>
<proteinExistence type="predicted"/>
<dbReference type="InterPro" id="IPR046826">
    <property type="entry name" value="PDH_N"/>
</dbReference>
<dbReference type="InterPro" id="IPR008927">
    <property type="entry name" value="6-PGluconate_DH-like_C_sf"/>
</dbReference>
<comment type="pathway">
    <text evidence="1">Amino-acid biosynthesis; L-tyrosine biosynthesis; (4-hydroxyphenyl)pyruvate from prephenate (NAD(+) route): step 1/1.</text>
</comment>
<comment type="caution">
    <text evidence="12">The sequence shown here is derived from an EMBL/GenBank/DDBJ whole genome shotgun (WGS) entry which is preliminary data.</text>
</comment>
<dbReference type="SUPFAM" id="SSF51735">
    <property type="entry name" value="NAD(P)-binding Rossmann-fold domains"/>
    <property type="match status" value="1"/>
</dbReference>
<dbReference type="Pfam" id="PF20463">
    <property type="entry name" value="PDH_C"/>
    <property type="match status" value="1"/>
</dbReference>
<keyword evidence="5" id="KW-0560">Oxidoreductase</keyword>
<dbReference type="GO" id="GO:0006571">
    <property type="term" value="P:tyrosine biosynthetic process"/>
    <property type="evidence" value="ECO:0007669"/>
    <property type="project" value="UniProtKB-UniPathway"/>
</dbReference>
<name>A0A7V4WWZ1_CALAY</name>
<dbReference type="PANTHER" id="PTHR21363">
    <property type="entry name" value="PREPHENATE DEHYDROGENASE"/>
    <property type="match status" value="1"/>
</dbReference>
<dbReference type="SUPFAM" id="SSF55021">
    <property type="entry name" value="ACT-like"/>
    <property type="match status" value="1"/>
</dbReference>
<organism evidence="12">
    <name type="scientific">Caldithrix abyssi</name>
    <dbReference type="NCBI Taxonomy" id="187145"/>
    <lineage>
        <taxon>Bacteria</taxon>
        <taxon>Pseudomonadati</taxon>
        <taxon>Calditrichota</taxon>
        <taxon>Calditrichia</taxon>
        <taxon>Calditrichales</taxon>
        <taxon>Calditrichaceae</taxon>
        <taxon>Caldithrix</taxon>
    </lineage>
</organism>
<dbReference type="AlphaFoldDB" id="A0A7V4WWZ1"/>
<evidence type="ECO:0000256" key="8">
    <source>
        <dbReference type="ARBA" id="ARBA00049260"/>
    </source>
</evidence>
<dbReference type="PROSITE" id="PS51176">
    <property type="entry name" value="PDH_ADH"/>
    <property type="match status" value="1"/>
</dbReference>
<dbReference type="EC" id="1.3.1.12" evidence="2"/>
<dbReference type="GO" id="GO:0070403">
    <property type="term" value="F:NAD+ binding"/>
    <property type="evidence" value="ECO:0007669"/>
    <property type="project" value="InterPro"/>
</dbReference>
<dbReference type="UniPathway" id="UPA00122">
    <property type="reaction ID" value="UER00961"/>
</dbReference>
<dbReference type="PANTHER" id="PTHR21363:SF0">
    <property type="entry name" value="PREPHENATE DEHYDROGENASE [NADP(+)]"/>
    <property type="match status" value="1"/>
</dbReference>
<dbReference type="Gene3D" id="3.40.50.720">
    <property type="entry name" value="NAD(P)-binding Rossmann-like Domain"/>
    <property type="match status" value="1"/>
</dbReference>
<evidence type="ECO:0000256" key="2">
    <source>
        <dbReference type="ARBA" id="ARBA00012068"/>
    </source>
</evidence>
<sequence length="358" mass="39658">MKIVISGLGLMGGSLAMALRQNRPDVRIYGYDLAPVLTEARQMGLIDQSIEHWPAGCADADVIFLCTPLKTISRQIKELNGVIKKDTVVTDTGSTKTELVRLVQTIDFSGTYIGGHPMTGAEKSGLKASNPLLYENAIYILTNINEYNKTLAEGKLLPLLESIKARALLLDAVAHDRIMAAISHLPQIIAVALVNLIGQKENEQLPYFELAAGGFRDLTRIASSPFDIWSDIIDSNKENIAEVLKDFIAILEQSDLNLDNLEKDFERANSYRERLPKKNKGFLSPLVDVLVYVTDQVGVISKISNALADKDIDIRDIELLKIREKEGGVFRLSFSNVKEAQTAVNVLNSVNFRAYIRE</sequence>
<comment type="catalytic activity">
    <reaction evidence="8">
        <text>prephenate + NAD(+) = 3-(4-hydroxyphenyl)pyruvate + CO2 + NADH</text>
        <dbReference type="Rhea" id="RHEA:13869"/>
        <dbReference type="ChEBI" id="CHEBI:16526"/>
        <dbReference type="ChEBI" id="CHEBI:29934"/>
        <dbReference type="ChEBI" id="CHEBI:36242"/>
        <dbReference type="ChEBI" id="CHEBI:57540"/>
        <dbReference type="ChEBI" id="CHEBI:57945"/>
        <dbReference type="EC" id="1.3.1.12"/>
    </reaction>
</comment>
<evidence type="ECO:0000259" key="10">
    <source>
        <dbReference type="PROSITE" id="PS51176"/>
    </source>
</evidence>
<evidence type="ECO:0000256" key="9">
    <source>
        <dbReference type="SAM" id="Coils"/>
    </source>
</evidence>
<dbReference type="GO" id="GO:0004665">
    <property type="term" value="F:prephenate dehydrogenase (NADP+) activity"/>
    <property type="evidence" value="ECO:0007669"/>
    <property type="project" value="InterPro"/>
</dbReference>
<dbReference type="InterPro" id="IPR050812">
    <property type="entry name" value="Preph/Arog_dehydrog"/>
</dbReference>
<evidence type="ECO:0000256" key="5">
    <source>
        <dbReference type="ARBA" id="ARBA00023002"/>
    </source>
</evidence>
<reference evidence="12" key="1">
    <citation type="journal article" date="2020" name="mSystems">
        <title>Genome- and Community-Level Interaction Insights into Carbon Utilization and Element Cycling Functions of Hydrothermarchaeota in Hydrothermal Sediment.</title>
        <authorList>
            <person name="Zhou Z."/>
            <person name="Liu Y."/>
            <person name="Xu W."/>
            <person name="Pan J."/>
            <person name="Luo Z.H."/>
            <person name="Li M."/>
        </authorList>
    </citation>
    <scope>NUCLEOTIDE SEQUENCE [LARGE SCALE GENOMIC DNA]</scope>
    <source>
        <strain evidence="12">HyVt-577</strain>
    </source>
</reference>
<dbReference type="Proteomes" id="UP000885779">
    <property type="component" value="Unassembled WGS sequence"/>
</dbReference>
<dbReference type="InterPro" id="IPR045865">
    <property type="entry name" value="ACT-like_dom_sf"/>
</dbReference>
<evidence type="ECO:0000256" key="3">
    <source>
        <dbReference type="ARBA" id="ARBA00016891"/>
    </source>
</evidence>
<dbReference type="Pfam" id="PF01842">
    <property type="entry name" value="ACT"/>
    <property type="match status" value="1"/>
</dbReference>
<evidence type="ECO:0000256" key="6">
    <source>
        <dbReference type="ARBA" id="ARBA00023027"/>
    </source>
</evidence>
<keyword evidence="6" id="KW-0520">NAD</keyword>
<accession>A0A7V4WWZ1</accession>
<dbReference type="InterPro" id="IPR003099">
    <property type="entry name" value="Prephen_DH"/>
</dbReference>
<evidence type="ECO:0000256" key="1">
    <source>
        <dbReference type="ARBA" id="ARBA00005067"/>
    </source>
</evidence>
<dbReference type="InterPro" id="IPR036291">
    <property type="entry name" value="NAD(P)-bd_dom_sf"/>
</dbReference>
<dbReference type="EMBL" id="DRQG01000142">
    <property type="protein sequence ID" value="HGY56986.1"/>
    <property type="molecule type" value="Genomic_DNA"/>
</dbReference>
<dbReference type="InterPro" id="IPR002912">
    <property type="entry name" value="ACT_dom"/>
</dbReference>
<dbReference type="Pfam" id="PF02153">
    <property type="entry name" value="PDH_N"/>
    <property type="match status" value="1"/>
</dbReference>
<evidence type="ECO:0000259" key="11">
    <source>
        <dbReference type="PROSITE" id="PS51671"/>
    </source>
</evidence>
<feature type="coiled-coil region" evidence="9">
    <location>
        <begin position="244"/>
        <end position="271"/>
    </location>
</feature>
<protein>
    <recommendedName>
        <fullName evidence="3">Prephenate dehydrogenase</fullName>
        <ecNumber evidence="2">1.3.1.12</ecNumber>
    </recommendedName>
</protein>
<keyword evidence="4" id="KW-0827">Tyrosine biosynthesis</keyword>
<feature type="domain" description="Prephenate/arogenate dehydrogenase" evidence="10">
    <location>
        <begin position="1"/>
        <end position="290"/>
    </location>
</feature>
<dbReference type="PROSITE" id="PS51671">
    <property type="entry name" value="ACT"/>
    <property type="match status" value="1"/>
</dbReference>
<keyword evidence="9" id="KW-0175">Coiled coil</keyword>
<evidence type="ECO:0000256" key="7">
    <source>
        <dbReference type="ARBA" id="ARBA00023141"/>
    </source>
</evidence>
<dbReference type="FunFam" id="3.40.50.720:FF:000208">
    <property type="entry name" value="Prephenate dehydrogenase"/>
    <property type="match status" value="1"/>
</dbReference>
<evidence type="ECO:0000313" key="12">
    <source>
        <dbReference type="EMBL" id="HGY56986.1"/>
    </source>
</evidence>
<dbReference type="InterPro" id="IPR046825">
    <property type="entry name" value="PDH_C"/>
</dbReference>